<evidence type="ECO:0000256" key="1">
    <source>
        <dbReference type="SAM" id="MobiDB-lite"/>
    </source>
</evidence>
<feature type="compositionally biased region" description="Low complexity" evidence="1">
    <location>
        <begin position="87"/>
        <end position="113"/>
    </location>
</feature>
<feature type="compositionally biased region" description="Acidic residues" evidence="1">
    <location>
        <begin position="117"/>
        <end position="127"/>
    </location>
</feature>
<name>A0A699VQ52_TANCI</name>
<organism evidence="2">
    <name type="scientific">Tanacetum cinerariifolium</name>
    <name type="common">Dalmatian daisy</name>
    <name type="synonym">Chrysanthemum cinerariifolium</name>
    <dbReference type="NCBI Taxonomy" id="118510"/>
    <lineage>
        <taxon>Eukaryota</taxon>
        <taxon>Viridiplantae</taxon>
        <taxon>Streptophyta</taxon>
        <taxon>Embryophyta</taxon>
        <taxon>Tracheophyta</taxon>
        <taxon>Spermatophyta</taxon>
        <taxon>Magnoliopsida</taxon>
        <taxon>eudicotyledons</taxon>
        <taxon>Gunneridae</taxon>
        <taxon>Pentapetalae</taxon>
        <taxon>asterids</taxon>
        <taxon>campanulids</taxon>
        <taxon>Asterales</taxon>
        <taxon>Asteraceae</taxon>
        <taxon>Asteroideae</taxon>
        <taxon>Anthemideae</taxon>
        <taxon>Anthemidinae</taxon>
        <taxon>Tanacetum</taxon>
    </lineage>
</organism>
<accession>A0A699VQ52</accession>
<feature type="region of interest" description="Disordered" evidence="1">
    <location>
        <begin position="59"/>
        <end position="133"/>
    </location>
</feature>
<gene>
    <name evidence="2" type="ORF">Tci_905913</name>
</gene>
<comment type="caution">
    <text evidence="2">The sequence shown here is derived from an EMBL/GenBank/DDBJ whole genome shotgun (WGS) entry which is preliminary data.</text>
</comment>
<dbReference type="EMBL" id="BKCJ011440962">
    <property type="protein sequence ID" value="GFD33944.1"/>
    <property type="molecule type" value="Genomic_DNA"/>
</dbReference>
<reference evidence="2" key="1">
    <citation type="journal article" date="2019" name="Sci. Rep.">
        <title>Draft genome of Tanacetum cinerariifolium, the natural source of mosquito coil.</title>
        <authorList>
            <person name="Yamashiro T."/>
            <person name="Shiraishi A."/>
            <person name="Satake H."/>
            <person name="Nakayama K."/>
        </authorList>
    </citation>
    <scope>NUCLEOTIDE SEQUENCE</scope>
</reference>
<feature type="non-terminal residue" evidence="2">
    <location>
        <position position="1"/>
    </location>
</feature>
<sequence>YFVKPAPESSKIQKPTIDLEQESKKSALEIHKIKREQDEKQKMPKYTIKSTDKAALKEYDLKNLSAGPNQGKKTKRRRTKELKSSKKPSTTKETSKSKAPSKSSKTGKSATAKELVEEPIAEVEMDDAVNTTT</sequence>
<dbReference type="AlphaFoldDB" id="A0A699VQ52"/>
<proteinExistence type="predicted"/>
<feature type="non-terminal residue" evidence="2">
    <location>
        <position position="133"/>
    </location>
</feature>
<feature type="region of interest" description="Disordered" evidence="1">
    <location>
        <begin position="1"/>
        <end position="23"/>
    </location>
</feature>
<protein>
    <submittedName>
        <fullName evidence="2">Uncharacterized protein</fullName>
    </submittedName>
</protein>
<evidence type="ECO:0000313" key="2">
    <source>
        <dbReference type="EMBL" id="GFD33944.1"/>
    </source>
</evidence>